<evidence type="ECO:0000313" key="2">
    <source>
        <dbReference type="Proteomes" id="UP000708208"/>
    </source>
</evidence>
<evidence type="ECO:0000313" key="1">
    <source>
        <dbReference type="EMBL" id="CAG7826387.1"/>
    </source>
</evidence>
<organism evidence="1 2">
    <name type="scientific">Allacma fusca</name>
    <dbReference type="NCBI Taxonomy" id="39272"/>
    <lineage>
        <taxon>Eukaryota</taxon>
        <taxon>Metazoa</taxon>
        <taxon>Ecdysozoa</taxon>
        <taxon>Arthropoda</taxon>
        <taxon>Hexapoda</taxon>
        <taxon>Collembola</taxon>
        <taxon>Symphypleona</taxon>
        <taxon>Sminthuridae</taxon>
        <taxon>Allacma</taxon>
    </lineage>
</organism>
<reference evidence="1" key="1">
    <citation type="submission" date="2021-06" db="EMBL/GenBank/DDBJ databases">
        <authorList>
            <person name="Hodson N. C."/>
            <person name="Mongue J. A."/>
            <person name="Jaron S. K."/>
        </authorList>
    </citation>
    <scope>NUCLEOTIDE SEQUENCE</scope>
</reference>
<dbReference type="EMBL" id="CAJVCH010539599">
    <property type="protein sequence ID" value="CAG7826387.1"/>
    <property type="molecule type" value="Genomic_DNA"/>
</dbReference>
<dbReference type="AlphaFoldDB" id="A0A8J2L6A0"/>
<feature type="non-terminal residue" evidence="1">
    <location>
        <position position="1"/>
    </location>
</feature>
<gene>
    <name evidence="1" type="ORF">AFUS01_LOCUS36441</name>
</gene>
<proteinExistence type="predicted"/>
<accession>A0A8J2L6A0</accession>
<sequence>MMAGTSVDTLPQPEELFFRKFKVKSGLELESVTKRVPEPSPTIVEGLVVTLLNLLQKLWLCPYRFRFDAGENAYVCDSGFILKKIVPVLSLTLVILSHLGCAWKDAQSISDHTVLMMTKIQGIIYQGFSLSWYYVLFARSKEHCELLTLVHHIVTRIQKS</sequence>
<name>A0A8J2L6A0_9HEXA</name>
<keyword evidence="2" id="KW-1185">Reference proteome</keyword>
<protein>
    <submittedName>
        <fullName evidence="1">Uncharacterized protein</fullName>
    </submittedName>
</protein>
<comment type="caution">
    <text evidence="1">The sequence shown here is derived from an EMBL/GenBank/DDBJ whole genome shotgun (WGS) entry which is preliminary data.</text>
</comment>
<dbReference type="Proteomes" id="UP000708208">
    <property type="component" value="Unassembled WGS sequence"/>
</dbReference>